<comment type="caution">
    <text evidence="7">The sequence shown here is derived from an EMBL/GenBank/DDBJ whole genome shotgun (WGS) entry which is preliminary data.</text>
</comment>
<keyword evidence="2 6" id="KW-0812">Transmembrane</keyword>
<evidence type="ECO:0000256" key="1">
    <source>
        <dbReference type="ARBA" id="ARBA00004141"/>
    </source>
</evidence>
<feature type="transmembrane region" description="Helical" evidence="6">
    <location>
        <begin position="67"/>
        <end position="87"/>
    </location>
</feature>
<dbReference type="PANTHER" id="PTHR36926">
    <property type="entry name" value="COLICIN V PRODUCTION PROTEIN"/>
    <property type="match status" value="1"/>
</dbReference>
<dbReference type="PANTHER" id="PTHR36926:SF1">
    <property type="entry name" value="COLICIN V PRODUCTION PROTEIN"/>
    <property type="match status" value="1"/>
</dbReference>
<dbReference type="InterPro" id="IPR003825">
    <property type="entry name" value="Colicin-V_CvpA"/>
</dbReference>
<keyword evidence="3 6" id="KW-1133">Transmembrane helix</keyword>
<dbReference type="Proteomes" id="UP000466024">
    <property type="component" value="Unassembled WGS sequence"/>
</dbReference>
<dbReference type="InterPro" id="IPR052719">
    <property type="entry name" value="CvpA-like"/>
</dbReference>
<keyword evidence="4 6" id="KW-0472">Membrane</keyword>
<evidence type="ECO:0000256" key="3">
    <source>
        <dbReference type="ARBA" id="ARBA00022989"/>
    </source>
</evidence>
<feature type="region of interest" description="Disordered" evidence="5">
    <location>
        <begin position="170"/>
        <end position="207"/>
    </location>
</feature>
<proteinExistence type="predicted"/>
<reference evidence="7 8" key="1">
    <citation type="submission" date="2019-08" db="EMBL/GenBank/DDBJ databases">
        <title>Bioinformatics analysis of the strain L3 and L5.</title>
        <authorList>
            <person name="Li X."/>
        </authorList>
    </citation>
    <scope>NUCLEOTIDE SEQUENCE [LARGE SCALE GENOMIC DNA]</scope>
    <source>
        <strain evidence="7 8">L3</strain>
    </source>
</reference>
<dbReference type="GO" id="GO:0016020">
    <property type="term" value="C:membrane"/>
    <property type="evidence" value="ECO:0007669"/>
    <property type="project" value="UniProtKB-SubCell"/>
</dbReference>
<dbReference type="Pfam" id="PF02674">
    <property type="entry name" value="Colicin_V"/>
    <property type="match status" value="1"/>
</dbReference>
<feature type="transmembrane region" description="Helical" evidence="6">
    <location>
        <begin position="108"/>
        <end position="129"/>
    </location>
</feature>
<protein>
    <submittedName>
        <fullName evidence="7">CvpA family protein</fullName>
    </submittedName>
</protein>
<keyword evidence="8" id="KW-1185">Reference proteome</keyword>
<dbReference type="RefSeq" id="WP_149436337.1">
    <property type="nucleotide sequence ID" value="NZ_VTPX01000009.1"/>
</dbReference>
<gene>
    <name evidence="7" type="ORF">F0A16_15625</name>
</gene>
<evidence type="ECO:0000256" key="2">
    <source>
        <dbReference type="ARBA" id="ARBA00022692"/>
    </source>
</evidence>
<evidence type="ECO:0000256" key="4">
    <source>
        <dbReference type="ARBA" id="ARBA00023136"/>
    </source>
</evidence>
<evidence type="ECO:0000256" key="5">
    <source>
        <dbReference type="SAM" id="MobiDB-lite"/>
    </source>
</evidence>
<comment type="subcellular location">
    <subcellularLocation>
        <location evidence="1">Membrane</location>
        <topology evidence="1">Multi-pass membrane protein</topology>
    </subcellularLocation>
</comment>
<dbReference type="AlphaFoldDB" id="A0A640WCQ1"/>
<name>A0A640WCQ1_9GAMM</name>
<organism evidence="7 8">
    <name type="scientific">Salinicola corii</name>
    <dbReference type="NCBI Taxonomy" id="2606937"/>
    <lineage>
        <taxon>Bacteria</taxon>
        <taxon>Pseudomonadati</taxon>
        <taxon>Pseudomonadota</taxon>
        <taxon>Gammaproteobacteria</taxon>
        <taxon>Oceanospirillales</taxon>
        <taxon>Halomonadaceae</taxon>
        <taxon>Salinicola</taxon>
    </lineage>
</organism>
<feature type="compositionally biased region" description="Low complexity" evidence="5">
    <location>
        <begin position="172"/>
        <end position="186"/>
    </location>
</feature>
<evidence type="ECO:0000313" key="8">
    <source>
        <dbReference type="Proteomes" id="UP000466024"/>
    </source>
</evidence>
<evidence type="ECO:0000256" key="6">
    <source>
        <dbReference type="SAM" id="Phobius"/>
    </source>
</evidence>
<dbReference type="GO" id="GO:0009403">
    <property type="term" value="P:toxin biosynthetic process"/>
    <property type="evidence" value="ECO:0007669"/>
    <property type="project" value="InterPro"/>
</dbReference>
<feature type="transmembrane region" description="Helical" evidence="6">
    <location>
        <begin position="6"/>
        <end position="23"/>
    </location>
</feature>
<feature type="transmembrane region" description="Helical" evidence="6">
    <location>
        <begin position="30"/>
        <end position="47"/>
    </location>
</feature>
<dbReference type="EMBL" id="VTPX01000009">
    <property type="protein sequence ID" value="KAA0016926.1"/>
    <property type="molecule type" value="Genomic_DNA"/>
</dbReference>
<evidence type="ECO:0000313" key="7">
    <source>
        <dbReference type="EMBL" id="KAA0016926.1"/>
    </source>
</evidence>
<sequence>MTLTWLDYAFLLVLTISMLAGFMRGLVREALGLGAWIVALLAARIFAKPIADLLAPYISHPDARLVLGFVLIIFVVVMICGFIIRLLNAAVEWVGMGFFNRLAGAAFGLARGAAILVIVTVVIGLTPLAQLQAWQQAQLRPSFESLREWAVVQLQGWDVDTTAAEDAMRKLPLTLPGSGSTSSSSSDRQDERGVTIPIPDSTENPAP</sequence>
<accession>A0A640WCQ1</accession>